<protein>
    <submittedName>
        <fullName evidence="9">Sugar ABC transporter permease</fullName>
    </submittedName>
</protein>
<feature type="transmembrane region" description="Helical" evidence="7">
    <location>
        <begin position="85"/>
        <end position="110"/>
    </location>
</feature>
<dbReference type="RefSeq" id="WP_212938323.1">
    <property type="nucleotide sequence ID" value="NZ_BORR01000002.1"/>
</dbReference>
<dbReference type="Gene3D" id="1.10.3720.10">
    <property type="entry name" value="MetI-like"/>
    <property type="match status" value="1"/>
</dbReference>
<keyword evidence="4 7" id="KW-0812">Transmembrane</keyword>
<evidence type="ECO:0000313" key="10">
    <source>
        <dbReference type="Proteomes" id="UP000681162"/>
    </source>
</evidence>
<evidence type="ECO:0000256" key="1">
    <source>
        <dbReference type="ARBA" id="ARBA00004651"/>
    </source>
</evidence>
<comment type="subcellular location">
    <subcellularLocation>
        <location evidence="1 7">Cell membrane</location>
        <topology evidence="1 7">Multi-pass membrane protein</topology>
    </subcellularLocation>
</comment>
<organism evidence="9 10">
    <name type="scientific">Paenibacillus antibioticophila</name>
    <dbReference type="NCBI Taxonomy" id="1274374"/>
    <lineage>
        <taxon>Bacteria</taxon>
        <taxon>Bacillati</taxon>
        <taxon>Bacillota</taxon>
        <taxon>Bacilli</taxon>
        <taxon>Bacillales</taxon>
        <taxon>Paenibacillaceae</taxon>
        <taxon>Paenibacillus</taxon>
    </lineage>
</organism>
<dbReference type="GO" id="GO:0005886">
    <property type="term" value="C:plasma membrane"/>
    <property type="evidence" value="ECO:0007669"/>
    <property type="project" value="UniProtKB-SubCell"/>
</dbReference>
<evidence type="ECO:0000256" key="5">
    <source>
        <dbReference type="ARBA" id="ARBA00022989"/>
    </source>
</evidence>
<gene>
    <name evidence="9" type="ORF">J41TS12_08140</name>
</gene>
<feature type="transmembrane region" description="Helical" evidence="7">
    <location>
        <begin position="284"/>
        <end position="302"/>
    </location>
</feature>
<dbReference type="InterPro" id="IPR050809">
    <property type="entry name" value="UgpAE/MalFG_permease"/>
</dbReference>
<dbReference type="SUPFAM" id="SSF161098">
    <property type="entry name" value="MetI-like"/>
    <property type="match status" value="1"/>
</dbReference>
<comment type="caution">
    <text evidence="9">The sequence shown here is derived from an EMBL/GenBank/DDBJ whole genome shotgun (WGS) entry which is preliminary data.</text>
</comment>
<dbReference type="PANTHER" id="PTHR43227:SF11">
    <property type="entry name" value="BLL4140 PROTEIN"/>
    <property type="match status" value="1"/>
</dbReference>
<dbReference type="PANTHER" id="PTHR43227">
    <property type="entry name" value="BLL4140 PROTEIN"/>
    <property type="match status" value="1"/>
</dbReference>
<dbReference type="PROSITE" id="PS50928">
    <property type="entry name" value="ABC_TM1"/>
    <property type="match status" value="1"/>
</dbReference>
<evidence type="ECO:0000256" key="3">
    <source>
        <dbReference type="ARBA" id="ARBA00022475"/>
    </source>
</evidence>
<dbReference type="Pfam" id="PF00528">
    <property type="entry name" value="BPD_transp_1"/>
    <property type="match status" value="1"/>
</dbReference>
<evidence type="ECO:0000313" key="9">
    <source>
        <dbReference type="EMBL" id="GIO35953.1"/>
    </source>
</evidence>
<dbReference type="CDD" id="cd06261">
    <property type="entry name" value="TM_PBP2"/>
    <property type="match status" value="1"/>
</dbReference>
<proteinExistence type="inferred from homology"/>
<dbReference type="GO" id="GO:0055085">
    <property type="term" value="P:transmembrane transport"/>
    <property type="evidence" value="ECO:0007669"/>
    <property type="project" value="InterPro"/>
</dbReference>
<dbReference type="AlphaFoldDB" id="A0A920CFM7"/>
<dbReference type="Proteomes" id="UP000681162">
    <property type="component" value="Unassembled WGS sequence"/>
</dbReference>
<name>A0A920CFM7_9BACL</name>
<keyword evidence="5 7" id="KW-1133">Transmembrane helix</keyword>
<comment type="similarity">
    <text evidence="7">Belongs to the binding-protein-dependent transport system permease family.</text>
</comment>
<evidence type="ECO:0000259" key="8">
    <source>
        <dbReference type="PROSITE" id="PS50928"/>
    </source>
</evidence>
<dbReference type="InterPro" id="IPR000515">
    <property type="entry name" value="MetI-like"/>
</dbReference>
<dbReference type="InterPro" id="IPR035906">
    <property type="entry name" value="MetI-like_sf"/>
</dbReference>
<evidence type="ECO:0000256" key="4">
    <source>
        <dbReference type="ARBA" id="ARBA00022692"/>
    </source>
</evidence>
<feature type="transmembrane region" description="Helical" evidence="7">
    <location>
        <begin position="12"/>
        <end position="34"/>
    </location>
</feature>
<evidence type="ECO:0000256" key="2">
    <source>
        <dbReference type="ARBA" id="ARBA00022448"/>
    </source>
</evidence>
<feature type="domain" description="ABC transmembrane type-1" evidence="8">
    <location>
        <begin position="81"/>
        <end position="298"/>
    </location>
</feature>
<feature type="transmembrane region" description="Helical" evidence="7">
    <location>
        <begin position="222"/>
        <end position="240"/>
    </location>
</feature>
<keyword evidence="6 7" id="KW-0472">Membrane</keyword>
<keyword evidence="3" id="KW-1003">Cell membrane</keyword>
<keyword evidence="10" id="KW-1185">Reference proteome</keyword>
<evidence type="ECO:0000256" key="6">
    <source>
        <dbReference type="ARBA" id="ARBA00023136"/>
    </source>
</evidence>
<evidence type="ECO:0000256" key="7">
    <source>
        <dbReference type="RuleBase" id="RU363032"/>
    </source>
</evidence>
<reference evidence="9 10" key="1">
    <citation type="submission" date="2021-03" db="EMBL/GenBank/DDBJ databases">
        <title>Antimicrobial resistance genes in bacteria isolated from Japanese honey, and their potential for conferring macrolide and lincosamide resistance in the American foulbrood pathogen Paenibacillus larvae.</title>
        <authorList>
            <person name="Okamoto M."/>
            <person name="Kumagai M."/>
            <person name="Kanamori H."/>
            <person name="Takamatsu D."/>
        </authorList>
    </citation>
    <scope>NUCLEOTIDE SEQUENCE [LARGE SCALE GENOMIC DNA]</scope>
    <source>
        <strain evidence="9 10">J41TS12</strain>
    </source>
</reference>
<accession>A0A920CFM7</accession>
<keyword evidence="2 7" id="KW-0813">Transport</keyword>
<dbReference type="EMBL" id="BORR01000002">
    <property type="protein sequence ID" value="GIO35953.1"/>
    <property type="molecule type" value="Genomic_DNA"/>
</dbReference>
<sequence>MHRVSHFLKDLYKNLPILLMVLPGAIGFILFSYLPMGGTLLSFKQYRYNGEGFISSFLNSDWVGLRNFKFLFGTNDAYIITRNTLLYNAVFIILGTLAAIAMAILLSEIVNKRLSKLYQTGMFLPHFMSYVIVGFFVYSFLNMDKGLLNSILERFDLQTVSWYTTPKYWPYILTFTNLWKTIGYSSVVYLAAITGFDRSLYEAAMIDGASKWRQIRNITLPLLKPLIIIMTLLAVGRIFYADFGLFYNIPRDSGALYPVTNVIDTYVYRGLKTTGEMGMTAAAGLYQSIVGFILVVTSNYVVRRIDKDSSLF</sequence>
<feature type="transmembrane region" description="Helical" evidence="7">
    <location>
        <begin position="122"/>
        <end position="141"/>
    </location>
</feature>